<accession>A0A0A1YE97</accession>
<evidence type="ECO:0000313" key="2">
    <source>
        <dbReference type="Proteomes" id="UP000030063"/>
    </source>
</evidence>
<dbReference type="EMBL" id="AWSQ01000008">
    <property type="protein sequence ID" value="KFX68097.1"/>
    <property type="molecule type" value="Genomic_DNA"/>
</dbReference>
<organism evidence="1 2">
    <name type="scientific">Pseudomonas taeanensis MS-3</name>
    <dbReference type="NCBI Taxonomy" id="1395571"/>
    <lineage>
        <taxon>Bacteria</taxon>
        <taxon>Pseudomonadati</taxon>
        <taxon>Pseudomonadota</taxon>
        <taxon>Gammaproteobacteria</taxon>
        <taxon>Pseudomonadales</taxon>
        <taxon>Pseudomonadaceae</taxon>
        <taxon>Pseudomonas</taxon>
    </lineage>
</organism>
<reference evidence="1 2" key="1">
    <citation type="journal article" date="2014" name="Genome Announc.">
        <title>Draft Genome Sequence of Petroleum Oil-Degrading Marine Bacterium Pseudomonas taeanensis Strain MS-3, Isolated from a Crude Oil-Contaminated Seashore.</title>
        <authorList>
            <person name="Lee S.Y."/>
            <person name="Kim S.H."/>
            <person name="Lee D.G."/>
            <person name="Shin S."/>
            <person name="Yun S.H."/>
            <person name="Choi C.W."/>
            <person name="Chung Y.H."/>
            <person name="Choi J.S."/>
            <person name="Kahng H.Y."/>
            <person name="Kim S.I."/>
        </authorList>
    </citation>
    <scope>NUCLEOTIDE SEQUENCE [LARGE SCALE GENOMIC DNA]</scope>
    <source>
        <strain evidence="1 2">MS-3</strain>
    </source>
</reference>
<evidence type="ECO:0000313" key="1">
    <source>
        <dbReference type="EMBL" id="KFX68097.1"/>
    </source>
</evidence>
<proteinExistence type="predicted"/>
<comment type="caution">
    <text evidence="1">The sequence shown here is derived from an EMBL/GenBank/DDBJ whole genome shotgun (WGS) entry which is preliminary data.</text>
</comment>
<name>A0A0A1YE97_9PSED</name>
<gene>
    <name evidence="1" type="ORF">TMS3_0120325</name>
</gene>
<dbReference type="OrthoDB" id="6868027at2"/>
<dbReference type="RefSeq" id="WP_025167035.1">
    <property type="nucleotide sequence ID" value="NZ_AWSQ01000008.1"/>
</dbReference>
<dbReference type="Proteomes" id="UP000030063">
    <property type="component" value="Unassembled WGS sequence"/>
</dbReference>
<dbReference type="STRING" id="1395571.TMS3_0120325"/>
<dbReference type="AlphaFoldDB" id="A0A0A1YE97"/>
<protein>
    <submittedName>
        <fullName evidence="1">Hyphothetical protein CP11</fullName>
    </submittedName>
</protein>
<keyword evidence="2" id="KW-1185">Reference proteome</keyword>
<sequence>MHSSAAHFPSIPASVPFDTSAVAHAHRVGVNAFELDAIAQVINRLTRDDNTVVPASMQADLTELQELGYVELSPNTSGTVSVNLLCPSALLSSYFWSVWVPRHLLDRALKVSVLPYLDAQSEVQHCTVVFRIPGPREATREFLTDLSTKFPGHEPEIIAIQVGNGLEDKERTE</sequence>